<accession>A0ABS6P707</accession>
<name>A0ABS6P707_9PSED</name>
<keyword evidence="3" id="KW-1185">Reference proteome</keyword>
<protein>
    <submittedName>
        <fullName evidence="2">Phage tail tape measure protein</fullName>
    </submittedName>
</protein>
<evidence type="ECO:0000256" key="1">
    <source>
        <dbReference type="SAM" id="MobiDB-lite"/>
    </source>
</evidence>
<dbReference type="RefSeq" id="WP_169376678.1">
    <property type="nucleotide sequence ID" value="NZ_JAHSTY010000003.1"/>
</dbReference>
<proteinExistence type="predicted"/>
<dbReference type="Proteomes" id="UP001048976">
    <property type="component" value="Unassembled WGS sequence"/>
</dbReference>
<feature type="compositionally biased region" description="Basic residues" evidence="1">
    <location>
        <begin position="316"/>
        <end position="326"/>
    </location>
</feature>
<feature type="compositionally biased region" description="Polar residues" evidence="1">
    <location>
        <begin position="335"/>
        <end position="346"/>
    </location>
</feature>
<dbReference type="EMBL" id="JAHSTY010000003">
    <property type="protein sequence ID" value="MBV4456264.1"/>
    <property type="molecule type" value="Genomic_DNA"/>
</dbReference>
<gene>
    <name evidence="2" type="ORF">KVG91_27120</name>
</gene>
<reference evidence="2" key="1">
    <citation type="submission" date="2021-06" db="EMBL/GenBank/DDBJ databases">
        <title>Updating the genus Pseudomonas: Description of 43 new species and partition of the Pseudomonas putida group.</title>
        <authorList>
            <person name="Girard L."/>
            <person name="Lood C."/>
            <person name="Vandamme P."/>
            <person name="Rokni-Zadeh H."/>
            <person name="Van Noort V."/>
            <person name="Hofte M."/>
            <person name="Lavigne R."/>
            <person name="De Mot R."/>
        </authorList>
    </citation>
    <scope>NUCLEOTIDE SEQUENCE</scope>
    <source>
        <strain evidence="2">SWRI103</strain>
    </source>
</reference>
<comment type="caution">
    <text evidence="2">The sequence shown here is derived from an EMBL/GenBank/DDBJ whole genome shotgun (WGS) entry which is preliminary data.</text>
</comment>
<feature type="region of interest" description="Disordered" evidence="1">
    <location>
        <begin position="294"/>
        <end position="354"/>
    </location>
</feature>
<evidence type="ECO:0000313" key="2">
    <source>
        <dbReference type="EMBL" id="MBV4456264.1"/>
    </source>
</evidence>
<feature type="region of interest" description="Disordered" evidence="1">
    <location>
        <begin position="97"/>
        <end position="117"/>
    </location>
</feature>
<evidence type="ECO:0000313" key="3">
    <source>
        <dbReference type="Proteomes" id="UP001048976"/>
    </source>
</evidence>
<sequence length="579" mass="59942">MQDTYSLAYAMARDGQVMFGRGNSAKDAAIVNTGALAPESAKAVAPISSKSLAPATADLQLSGLSLSLGLLRNSVDAVQTTLARLVAVDVRSFKNNEPAEQKTTTEFQASQSQDLRQSREAMTVRDGRMLDPIAALRHANATLSFDTTTASQKSITVLREESTESEKRLSRTLEPASVLGEETWLKHKTSVIDSANDLAGGSPVVASAIKTADAVISPIVSGFASGLGEKIKDRITGNVVDLTLGKLPGIGKLFKDGGYKDKEKVKDSDKHCCCPGAVSVGTLGTLDTAAAQLPESVGETARDKTGARSKGNPRSPRGKRYKPRQSRSREVKTSVVRTSTSLNLQRSVPPVPVAPPLKAIDQPPVSLNSKLASQASSSLPGNWFASFAAPSTARPVAGGATKGLTAGLSSVFARLDSFGARRLGPMKYADTAFDVLQGVRNGDAKAIGAGLSTAGGAWAGASAGAAIGTLVFPGVGTAVGGAIGGLLGSEAGSWLGDKLFGAGDRLPEPNAVSKELNNTRTDGVQVTIAPSIQITGVNPTDAQQVVNQVIQALQFQCMPMVTDALGIRRNAALADPRGD</sequence>
<organism evidence="2 3">
    <name type="scientific">Pseudomonas azadiae</name>
    <dbReference type="NCBI Taxonomy" id="2843612"/>
    <lineage>
        <taxon>Bacteria</taxon>
        <taxon>Pseudomonadati</taxon>
        <taxon>Pseudomonadota</taxon>
        <taxon>Gammaproteobacteria</taxon>
        <taxon>Pseudomonadales</taxon>
        <taxon>Pseudomonadaceae</taxon>
        <taxon>Pseudomonas</taxon>
    </lineage>
</organism>
<feature type="compositionally biased region" description="Polar residues" evidence="1">
    <location>
        <begin position="101"/>
        <end position="115"/>
    </location>
</feature>